<feature type="transmembrane region" description="Helical" evidence="1">
    <location>
        <begin position="151"/>
        <end position="167"/>
    </location>
</feature>
<comment type="caution">
    <text evidence="2">The sequence shown here is derived from an EMBL/GenBank/DDBJ whole genome shotgun (WGS) entry which is preliminary data.</text>
</comment>
<evidence type="ECO:0008006" key="4">
    <source>
        <dbReference type="Google" id="ProtNLM"/>
    </source>
</evidence>
<keyword evidence="1" id="KW-1133">Transmembrane helix</keyword>
<evidence type="ECO:0000313" key="2">
    <source>
        <dbReference type="EMBL" id="TXL57470.1"/>
    </source>
</evidence>
<evidence type="ECO:0000256" key="1">
    <source>
        <dbReference type="SAM" id="Phobius"/>
    </source>
</evidence>
<evidence type="ECO:0000313" key="3">
    <source>
        <dbReference type="Proteomes" id="UP000321571"/>
    </source>
</evidence>
<protein>
    <recommendedName>
        <fullName evidence="4">F420-dependent oxidoreductase</fullName>
    </recommendedName>
</protein>
<dbReference type="EMBL" id="VDUX01000007">
    <property type="protein sequence ID" value="TXL57470.1"/>
    <property type="molecule type" value="Genomic_DNA"/>
</dbReference>
<feature type="transmembrane region" description="Helical" evidence="1">
    <location>
        <begin position="187"/>
        <end position="206"/>
    </location>
</feature>
<gene>
    <name evidence="2" type="ORF">FHP06_13925</name>
</gene>
<proteinExistence type="predicted"/>
<keyword evidence="1" id="KW-0812">Transmembrane</keyword>
<feature type="transmembrane region" description="Helical" evidence="1">
    <location>
        <begin position="56"/>
        <end position="77"/>
    </location>
</feature>
<dbReference type="NCBIfam" id="NF038065">
    <property type="entry name" value="Pr6Pr"/>
    <property type="match status" value="1"/>
</dbReference>
<name>A0A5C8NFU1_9ACTN</name>
<keyword evidence="1" id="KW-0472">Membrane</keyword>
<dbReference type="Proteomes" id="UP000321571">
    <property type="component" value="Unassembled WGS sequence"/>
</dbReference>
<keyword evidence="3" id="KW-1185">Reference proteome</keyword>
<dbReference type="InterPro" id="IPR049713">
    <property type="entry name" value="Pr6Pr-like"/>
</dbReference>
<organism evidence="2 3">
    <name type="scientific">Aeromicrobium terrae</name>
    <dbReference type="NCBI Taxonomy" id="2498846"/>
    <lineage>
        <taxon>Bacteria</taxon>
        <taxon>Bacillati</taxon>
        <taxon>Actinomycetota</taxon>
        <taxon>Actinomycetes</taxon>
        <taxon>Propionibacteriales</taxon>
        <taxon>Nocardioidaceae</taxon>
        <taxon>Aeromicrobium</taxon>
    </lineage>
</organism>
<dbReference type="OrthoDB" id="9809977at2"/>
<reference evidence="2 3" key="1">
    <citation type="submission" date="2019-06" db="EMBL/GenBank/DDBJ databases">
        <title>Aeromicrobium sp. nov., isolated from a maize field.</title>
        <authorList>
            <person name="Lin S.-Y."/>
            <person name="Tsai C.-F."/>
            <person name="Young C.-C."/>
        </authorList>
    </citation>
    <scope>NUCLEOTIDE SEQUENCE [LARGE SCALE GENOMIC DNA]</scope>
    <source>
        <strain evidence="2 3">CC-CFT486</strain>
    </source>
</reference>
<sequence length="220" mass="23939">MRRDATSARLFHGVTAAVALGALVLQLVLVVQGHQHLGEAEGSVGRPDLDVRLVRFFSYLTIWFNMLVAGTSLTLAIDPGRDGRVWRALRLDALVIAVGGGIVHWVALRPLLDLDGADLVADKLLHVAVPILVLVSWLAYGPRPRVEPRDVAAFLVVPVGWLVYTLVRGAFVDWYPYPFIDVGEHGYPTVLLTCVVVAALMLALAWGARLLDSRLPPTDA</sequence>
<feature type="transmembrane region" description="Helical" evidence="1">
    <location>
        <begin position="89"/>
        <end position="108"/>
    </location>
</feature>
<dbReference type="RefSeq" id="WP_147687403.1">
    <property type="nucleotide sequence ID" value="NZ_VDUX01000007.1"/>
</dbReference>
<feature type="transmembrane region" description="Helical" evidence="1">
    <location>
        <begin position="120"/>
        <end position="139"/>
    </location>
</feature>
<accession>A0A5C8NFU1</accession>
<dbReference type="AlphaFoldDB" id="A0A5C8NFU1"/>